<feature type="transmembrane region" description="Helical" evidence="1">
    <location>
        <begin position="37"/>
        <end position="54"/>
    </location>
</feature>
<evidence type="ECO:0008006" key="4">
    <source>
        <dbReference type="Google" id="ProtNLM"/>
    </source>
</evidence>
<keyword evidence="1" id="KW-0812">Transmembrane</keyword>
<proteinExistence type="predicted"/>
<evidence type="ECO:0000313" key="2">
    <source>
        <dbReference type="EMBL" id="ASS91660.1"/>
    </source>
</evidence>
<evidence type="ECO:0000313" key="3">
    <source>
        <dbReference type="Proteomes" id="UP000214606"/>
    </source>
</evidence>
<dbReference type="Pfam" id="PF11877">
    <property type="entry name" value="DUF3397"/>
    <property type="match status" value="1"/>
</dbReference>
<organism evidence="2 3">
    <name type="scientific">Aeribacillus pallidus</name>
    <dbReference type="NCBI Taxonomy" id="33936"/>
    <lineage>
        <taxon>Bacteria</taxon>
        <taxon>Bacillati</taxon>
        <taxon>Bacillota</taxon>
        <taxon>Bacilli</taxon>
        <taxon>Bacillales</taxon>
        <taxon>Bacillaceae</taxon>
        <taxon>Aeribacillus</taxon>
    </lineage>
</organism>
<dbReference type="EMBL" id="CP017703">
    <property type="protein sequence ID" value="ASS91660.1"/>
    <property type="molecule type" value="Genomic_DNA"/>
</dbReference>
<keyword evidence="1" id="KW-0472">Membrane</keyword>
<dbReference type="Proteomes" id="UP000214606">
    <property type="component" value="Chromosome"/>
</dbReference>
<dbReference type="InterPro" id="IPR024515">
    <property type="entry name" value="DUF3397"/>
</dbReference>
<sequence length="127" mass="14861">MGIVIGIIAFFVTFPLAAWLLFLVLFRVLLKSKKKSFLLSVDVATVFFAVSFWIKLSVIWHHQSFLWLLCLYLLLFLATAGLQFVFTDEIKWMKALKMMWRSSFLIFFLLSESMAIIGVFVYIMNQM</sequence>
<dbReference type="AlphaFoldDB" id="A0A223E8Y3"/>
<dbReference type="KEGG" id="apak:AP3564_16730"/>
<reference evidence="2 3" key="1">
    <citation type="submission" date="2016-10" db="EMBL/GenBank/DDBJ databases">
        <title>The whole genome sequencing and assembly of Aeribacillus pallidus KCTC3564 strain.</title>
        <authorList>
            <person name="Lee Y.-J."/>
            <person name="Park M.-K."/>
            <person name="Yi H."/>
            <person name="Bahn Y.-S."/>
            <person name="Kim J.F."/>
            <person name="Lee D.-W."/>
        </authorList>
    </citation>
    <scope>NUCLEOTIDE SEQUENCE [LARGE SCALE GENOMIC DNA]</scope>
    <source>
        <strain evidence="2 3">KCTC3564</strain>
    </source>
</reference>
<feature type="transmembrane region" description="Helical" evidence="1">
    <location>
        <begin position="6"/>
        <end position="30"/>
    </location>
</feature>
<gene>
    <name evidence="2" type="ORF">AP3564_16730</name>
</gene>
<protein>
    <recommendedName>
        <fullName evidence="4">DUF3397 domain-containing protein</fullName>
    </recommendedName>
</protein>
<evidence type="ECO:0000256" key="1">
    <source>
        <dbReference type="SAM" id="Phobius"/>
    </source>
</evidence>
<name>A0A223E8Y3_9BACI</name>
<keyword evidence="1" id="KW-1133">Transmembrane helix</keyword>
<feature type="transmembrane region" description="Helical" evidence="1">
    <location>
        <begin position="98"/>
        <end position="124"/>
    </location>
</feature>
<accession>A0A223E8Y3</accession>
<dbReference type="RefSeq" id="WP_094246096.1">
    <property type="nucleotide sequence ID" value="NZ_CP017703.1"/>
</dbReference>
<feature type="transmembrane region" description="Helical" evidence="1">
    <location>
        <begin position="66"/>
        <end position="86"/>
    </location>
</feature>